<dbReference type="PANTHER" id="PTHR23521:SF3">
    <property type="entry name" value="MFS TRANSPORTER"/>
    <property type="match status" value="1"/>
</dbReference>
<organism evidence="6 7">
    <name type="scientific">Sneathiella chinensis</name>
    <dbReference type="NCBI Taxonomy" id="349750"/>
    <lineage>
        <taxon>Bacteria</taxon>
        <taxon>Pseudomonadati</taxon>
        <taxon>Pseudomonadota</taxon>
        <taxon>Alphaproteobacteria</taxon>
        <taxon>Sneathiellales</taxon>
        <taxon>Sneathiellaceae</taxon>
        <taxon>Sneathiella</taxon>
    </lineage>
</organism>
<reference evidence="6" key="1">
    <citation type="journal article" date="2014" name="Int. J. Syst. Evol. Microbiol.">
        <title>Complete genome of a new Firmicutes species belonging to the dominant human colonic microbiota ('Ruminococcus bicirculans') reveals two chromosomes and a selective capacity to utilize plant glucans.</title>
        <authorList>
            <consortium name="NISC Comparative Sequencing Program"/>
            <person name="Wegmann U."/>
            <person name="Louis P."/>
            <person name="Goesmann A."/>
            <person name="Henrissat B."/>
            <person name="Duncan S.H."/>
            <person name="Flint H.J."/>
        </authorList>
    </citation>
    <scope>NUCLEOTIDE SEQUENCE</scope>
    <source>
        <strain evidence="6">NBRC 103408</strain>
    </source>
</reference>
<dbReference type="Gene3D" id="1.20.1250.20">
    <property type="entry name" value="MFS general substrate transporter like domains"/>
    <property type="match status" value="2"/>
</dbReference>
<feature type="transmembrane region" description="Helical" evidence="4">
    <location>
        <begin position="369"/>
        <end position="390"/>
    </location>
</feature>
<evidence type="ECO:0000256" key="2">
    <source>
        <dbReference type="ARBA" id="ARBA00022989"/>
    </source>
</evidence>
<evidence type="ECO:0000256" key="4">
    <source>
        <dbReference type="SAM" id="Phobius"/>
    </source>
</evidence>
<dbReference type="InterPro" id="IPR020846">
    <property type="entry name" value="MFS_dom"/>
</dbReference>
<evidence type="ECO:0000313" key="6">
    <source>
        <dbReference type="EMBL" id="GLQ07314.1"/>
    </source>
</evidence>
<proteinExistence type="predicted"/>
<protein>
    <submittedName>
        <fullName evidence="6">MFS transporter</fullName>
    </submittedName>
</protein>
<dbReference type="PANTHER" id="PTHR23521">
    <property type="entry name" value="TRANSPORTER MFS SUPERFAMILY"/>
    <property type="match status" value="1"/>
</dbReference>
<evidence type="ECO:0000256" key="3">
    <source>
        <dbReference type="ARBA" id="ARBA00023136"/>
    </source>
</evidence>
<dbReference type="InterPro" id="IPR011701">
    <property type="entry name" value="MFS"/>
</dbReference>
<dbReference type="Pfam" id="PF07690">
    <property type="entry name" value="MFS_1"/>
    <property type="match status" value="1"/>
</dbReference>
<keyword evidence="7" id="KW-1185">Reference proteome</keyword>
<evidence type="ECO:0000313" key="7">
    <source>
        <dbReference type="Proteomes" id="UP001161409"/>
    </source>
</evidence>
<dbReference type="Proteomes" id="UP001161409">
    <property type="component" value="Unassembled WGS sequence"/>
</dbReference>
<feature type="transmembrane region" description="Helical" evidence="4">
    <location>
        <begin position="101"/>
        <end position="120"/>
    </location>
</feature>
<reference evidence="6" key="2">
    <citation type="submission" date="2023-01" db="EMBL/GenBank/DDBJ databases">
        <title>Draft genome sequence of Sneathiella chinensis strain NBRC 103408.</title>
        <authorList>
            <person name="Sun Q."/>
            <person name="Mori K."/>
        </authorList>
    </citation>
    <scope>NUCLEOTIDE SEQUENCE</scope>
    <source>
        <strain evidence="6">NBRC 103408</strain>
    </source>
</reference>
<feature type="transmembrane region" description="Helical" evidence="4">
    <location>
        <begin position="132"/>
        <end position="149"/>
    </location>
</feature>
<keyword evidence="2 4" id="KW-1133">Transmembrane helix</keyword>
<evidence type="ECO:0000256" key="1">
    <source>
        <dbReference type="ARBA" id="ARBA00022692"/>
    </source>
</evidence>
<sequence length="404" mass="42432">MPAPEKRLSLTLIALSQVSIMALWFSASAIAPSLQAEFGISGEQVSLLTSAVQAGFVAGAVLSAFLGMADRIDPRRFIMASGLVAAVANLFILWVPPDSVSIVLLRFLTGLCMAGVYPVGMKLATSWAKGDLGLLVGILVAALTLGSSAPHLFNAFGGLEWRFTIISASLAAAVGSLLINLSKIGPNMAPSAPFNPRAALSAFSIPSLRLANFGYLGHMWELYAMWAWIGVFLDASFRLSMQDGDAGLWSRLAAFAVIGLGGAFGCLLAGGLADRLGRTTLTMAAMTVSGTCALVVGFFFGASPLLVFLICLIWGISIIADSAQFSASIAELSPRDRVGTMLTIQTATGFLLTLGAIHLMPYVVSMFGWTHAFAALAIGPFLGVIAMGRLRRHPDAIKMANGRR</sequence>
<dbReference type="PROSITE" id="PS50850">
    <property type="entry name" value="MFS"/>
    <property type="match status" value="1"/>
</dbReference>
<keyword evidence="1 4" id="KW-0812">Transmembrane</keyword>
<feature type="transmembrane region" description="Helical" evidence="4">
    <location>
        <begin position="213"/>
        <end position="233"/>
    </location>
</feature>
<gene>
    <name evidence="6" type="ORF">GCM10007924_25350</name>
</gene>
<comment type="caution">
    <text evidence="6">The sequence shown here is derived from an EMBL/GenBank/DDBJ whole genome shotgun (WGS) entry which is preliminary data.</text>
</comment>
<evidence type="ECO:0000259" key="5">
    <source>
        <dbReference type="PROSITE" id="PS50850"/>
    </source>
</evidence>
<feature type="transmembrane region" description="Helical" evidence="4">
    <location>
        <begin position="46"/>
        <end position="65"/>
    </location>
</feature>
<feature type="transmembrane region" description="Helical" evidence="4">
    <location>
        <begin position="77"/>
        <end position="95"/>
    </location>
</feature>
<dbReference type="RefSeq" id="WP_169561394.1">
    <property type="nucleotide sequence ID" value="NZ_BSNF01000008.1"/>
</dbReference>
<feature type="transmembrane region" description="Helical" evidence="4">
    <location>
        <begin position="253"/>
        <end position="273"/>
    </location>
</feature>
<dbReference type="EMBL" id="BSNF01000008">
    <property type="protein sequence ID" value="GLQ07314.1"/>
    <property type="molecule type" value="Genomic_DNA"/>
</dbReference>
<accession>A0ABQ5U7R4</accession>
<name>A0ABQ5U7R4_9PROT</name>
<feature type="domain" description="Major facilitator superfamily (MFS) profile" evidence="5">
    <location>
        <begin position="1"/>
        <end position="395"/>
    </location>
</feature>
<dbReference type="SUPFAM" id="SSF103473">
    <property type="entry name" value="MFS general substrate transporter"/>
    <property type="match status" value="1"/>
</dbReference>
<dbReference type="InterPro" id="IPR036259">
    <property type="entry name" value="MFS_trans_sf"/>
</dbReference>
<keyword evidence="3 4" id="KW-0472">Membrane</keyword>
<feature type="transmembrane region" description="Helical" evidence="4">
    <location>
        <begin position="161"/>
        <end position="181"/>
    </location>
</feature>